<dbReference type="RefSeq" id="WP_005962574.1">
    <property type="nucleotide sequence ID" value="NZ_CP040505.1"/>
</dbReference>
<dbReference type="EMBL" id="AQHZ01000015">
    <property type="protein sequence ID" value="ENO18265.1"/>
    <property type="molecule type" value="Genomic_DNA"/>
</dbReference>
<sequence>MIHSTPGSSWQEILRWTQMSTPINKGTFSSATRKIPQIASPLVIGALGVGALGAGIAMQAMRPSKRSGRSSRFRALLLSSVDEALRARLEELEPSIPLEVSVEVGEGFGKPALVAFDIFLPKGGGVSPAILSELLDVATKAVWDNPELAPVAIRGRIITSFDAPAREDAGGSWAGRACSDEAGPEPELADSASAAGPTSAGSEEEVTKEGGKAGVFVLADMTVLGFLDETARPEDLFARYGSPASDPRWRP</sequence>
<protein>
    <submittedName>
        <fullName evidence="3">Uncharacterized protein</fullName>
    </submittedName>
</protein>
<dbReference type="eggNOG" id="ENOG5031GZ6">
    <property type="taxonomic scope" value="Bacteria"/>
</dbReference>
<organism evidence="3 4">
    <name type="scientific">Schaalia cardiffensis F0333</name>
    <dbReference type="NCBI Taxonomy" id="888050"/>
    <lineage>
        <taxon>Bacteria</taxon>
        <taxon>Bacillati</taxon>
        <taxon>Actinomycetota</taxon>
        <taxon>Actinomycetes</taxon>
        <taxon>Actinomycetales</taxon>
        <taxon>Actinomycetaceae</taxon>
        <taxon>Schaalia</taxon>
    </lineage>
</organism>
<dbReference type="HOGENOM" id="CLU_1202746_0_0_11"/>
<dbReference type="Proteomes" id="UP000013015">
    <property type="component" value="Unassembled WGS sequence"/>
</dbReference>
<evidence type="ECO:0000313" key="3">
    <source>
        <dbReference type="EMBL" id="ENO18265.1"/>
    </source>
</evidence>
<name>N6W6X9_9ACTO</name>
<keyword evidence="2" id="KW-1133">Transmembrane helix</keyword>
<proteinExistence type="predicted"/>
<evidence type="ECO:0000313" key="4">
    <source>
        <dbReference type="Proteomes" id="UP000013015"/>
    </source>
</evidence>
<dbReference type="AlphaFoldDB" id="N6W6X9"/>
<keyword evidence="2" id="KW-0472">Membrane</keyword>
<reference evidence="3 4" key="1">
    <citation type="submission" date="2013-03" db="EMBL/GenBank/DDBJ databases">
        <title>Reference genome for the Human Microbiome Project.</title>
        <authorList>
            <person name="Aqrawi P."/>
            <person name="Ayvaz T."/>
            <person name="Bess C."/>
            <person name="Blankenburg K."/>
            <person name="Coyle M."/>
            <person name="Deng J."/>
            <person name="Forbes L."/>
            <person name="Fowler G."/>
            <person name="Francisco L."/>
            <person name="Fu Q."/>
            <person name="Gibbs R."/>
            <person name="Gross S."/>
            <person name="Gubbala S."/>
            <person name="Hale W."/>
            <person name="Hemphill L."/>
            <person name="Highlander S."/>
            <person name="Hirani K."/>
            <person name="Jackson L."/>
            <person name="Jakkamsetti A."/>
            <person name="Javaid M."/>
            <person name="Jayaseelan J.C."/>
            <person name="Jiang H."/>
            <person name="Joshi V."/>
            <person name="Korchina V."/>
            <person name="Kovar C."/>
            <person name="Lara F."/>
            <person name="Lee S."/>
            <person name="Liu Y."/>
            <person name="Mata R."/>
            <person name="Mathew T."/>
            <person name="Munidasa M."/>
            <person name="Muzny D."/>
            <person name="Nazareth L."/>
            <person name="Ngo R."/>
            <person name="Nguyen L."/>
            <person name="Nguyen N."/>
            <person name="Okwuonu G."/>
            <person name="Ongeri F."/>
            <person name="Palculict T."/>
            <person name="Patil S."/>
            <person name="Petrosino J."/>
            <person name="Pham C."/>
            <person name="Pham P."/>
            <person name="Pu L.-L."/>
            <person name="Qin X."/>
            <person name="Qu J."/>
            <person name="Reid J."/>
            <person name="Ross M."/>
            <person name="Ruth R."/>
            <person name="Saada N."/>
            <person name="San Lucas F."/>
            <person name="Santibanez J."/>
            <person name="Shang Y."/>
            <person name="Simmons D."/>
            <person name="Song X.-Z."/>
            <person name="Tang L.-Y."/>
            <person name="Thornton R."/>
            <person name="Warren J."/>
            <person name="Weissenberger G."/>
            <person name="Wilczek-Boney K."/>
            <person name="Worley K."/>
            <person name="Youmans B."/>
            <person name="Zhang J."/>
            <person name="Zhang L."/>
            <person name="Zhao Z."/>
            <person name="Zhou C."/>
            <person name="Zhu D."/>
            <person name="Zhu Y."/>
        </authorList>
    </citation>
    <scope>NUCLEOTIDE SEQUENCE [LARGE SCALE GENOMIC DNA]</scope>
    <source>
        <strain evidence="3 4">F0333</strain>
    </source>
</reference>
<feature type="compositionally biased region" description="Low complexity" evidence="1">
    <location>
        <begin position="191"/>
        <end position="201"/>
    </location>
</feature>
<keyword evidence="4" id="KW-1185">Reference proteome</keyword>
<dbReference type="PATRIC" id="fig|888050.3.peg.790"/>
<comment type="caution">
    <text evidence="3">The sequence shown here is derived from an EMBL/GenBank/DDBJ whole genome shotgun (WGS) entry which is preliminary data.</text>
</comment>
<keyword evidence="2" id="KW-0812">Transmembrane</keyword>
<feature type="transmembrane region" description="Helical" evidence="2">
    <location>
        <begin position="38"/>
        <end position="61"/>
    </location>
</feature>
<accession>N6W6X9</accession>
<evidence type="ECO:0000256" key="2">
    <source>
        <dbReference type="SAM" id="Phobius"/>
    </source>
</evidence>
<feature type="region of interest" description="Disordered" evidence="1">
    <location>
        <begin position="166"/>
        <end position="209"/>
    </location>
</feature>
<gene>
    <name evidence="3" type="ORF">HMPREF9004_0834</name>
</gene>
<evidence type="ECO:0000256" key="1">
    <source>
        <dbReference type="SAM" id="MobiDB-lite"/>
    </source>
</evidence>